<accession>A0A378RVH8</accession>
<evidence type="ECO:0000313" key="2">
    <source>
        <dbReference type="EMBL" id="QQU00406.1"/>
    </source>
</evidence>
<dbReference type="Gene3D" id="3.30.70.100">
    <property type="match status" value="1"/>
</dbReference>
<dbReference type="PROSITE" id="PS51257">
    <property type="entry name" value="PROKAR_LIPOPROTEIN"/>
    <property type="match status" value="1"/>
</dbReference>
<evidence type="ECO:0000313" key="3">
    <source>
        <dbReference type="EMBL" id="STZ69778.1"/>
    </source>
</evidence>
<dbReference type="OrthoDB" id="1178902at2"/>
<dbReference type="SUPFAM" id="SSF55008">
    <property type="entry name" value="HMA, heavy metal-associated domain"/>
    <property type="match status" value="1"/>
</dbReference>
<dbReference type="RefSeq" id="WP_002989799.1">
    <property type="nucleotide sequence ID" value="NZ_CP068107.1"/>
</dbReference>
<dbReference type="Proteomes" id="UP000596202">
    <property type="component" value="Chromosome"/>
</dbReference>
<evidence type="ECO:0000259" key="1">
    <source>
        <dbReference type="PROSITE" id="PS50846"/>
    </source>
</evidence>
<protein>
    <submittedName>
        <fullName evidence="2">Cation transporter</fullName>
    </submittedName>
    <submittedName>
        <fullName evidence="3">Copper-exporting P-type ATPase A</fullName>
        <ecNumber evidence="3">3.6.3.-</ecNumber>
    </submittedName>
</protein>
<reference evidence="3 4" key="1">
    <citation type="submission" date="2018-06" db="EMBL/GenBank/DDBJ databases">
        <authorList>
            <consortium name="Pathogen Informatics"/>
            <person name="Doyle S."/>
        </authorList>
    </citation>
    <scope>NUCLEOTIDE SEQUENCE [LARGE SCALE GENOMIC DNA]</scope>
    <source>
        <strain evidence="3 4">NCTC11179</strain>
    </source>
</reference>
<organism evidence="3 4">
    <name type="scientific">Myroides odoratus</name>
    <name type="common">Flavobacterium odoratum</name>
    <dbReference type="NCBI Taxonomy" id="256"/>
    <lineage>
        <taxon>Bacteria</taxon>
        <taxon>Pseudomonadati</taxon>
        <taxon>Bacteroidota</taxon>
        <taxon>Flavobacteriia</taxon>
        <taxon>Flavobacteriales</taxon>
        <taxon>Flavobacteriaceae</taxon>
        <taxon>Myroides</taxon>
    </lineage>
</organism>
<gene>
    <name evidence="3" type="primary">copA</name>
    <name evidence="2" type="ORF">I6I88_01135</name>
    <name evidence="3" type="ORF">NCTC11179_03295</name>
</gene>
<dbReference type="Pfam" id="PF00403">
    <property type="entry name" value="HMA"/>
    <property type="match status" value="1"/>
</dbReference>
<keyword evidence="3" id="KW-0378">Hydrolase</keyword>
<dbReference type="GO" id="GO:0016787">
    <property type="term" value="F:hydrolase activity"/>
    <property type="evidence" value="ECO:0007669"/>
    <property type="project" value="UniProtKB-KW"/>
</dbReference>
<dbReference type="InterPro" id="IPR006121">
    <property type="entry name" value="HMA_dom"/>
</dbReference>
<dbReference type="GeneID" id="93526232"/>
<dbReference type="EMBL" id="UGQL01000002">
    <property type="protein sequence ID" value="STZ69778.1"/>
    <property type="molecule type" value="Genomic_DNA"/>
</dbReference>
<dbReference type="EC" id="3.6.3.-" evidence="3"/>
<dbReference type="CDD" id="cd00371">
    <property type="entry name" value="HMA"/>
    <property type="match status" value="1"/>
</dbReference>
<dbReference type="AlphaFoldDB" id="A0A378RVH8"/>
<evidence type="ECO:0000313" key="4">
    <source>
        <dbReference type="Proteomes" id="UP000255024"/>
    </source>
</evidence>
<keyword evidence="4" id="KW-1185">Reference proteome</keyword>
<dbReference type="EMBL" id="CP068108">
    <property type="protein sequence ID" value="QQU00406.1"/>
    <property type="molecule type" value="Genomic_DNA"/>
</dbReference>
<proteinExistence type="predicted"/>
<reference evidence="2 5" key="2">
    <citation type="submission" date="2021-01" db="EMBL/GenBank/DDBJ databases">
        <title>FDA dAtabase for Regulatory Grade micrObial Sequences (FDA-ARGOS): Supporting development and validation of Infectious Disease Dx tests.</title>
        <authorList>
            <person name="Sproer C."/>
            <person name="Gronow S."/>
            <person name="Severitt S."/>
            <person name="Schroder I."/>
            <person name="Tallon L."/>
            <person name="Sadzewicz L."/>
            <person name="Zhao X."/>
            <person name="Boylan J."/>
            <person name="Ott S."/>
            <person name="Bowen H."/>
            <person name="Vavikolanu K."/>
            <person name="Mehta A."/>
            <person name="Aluvathingal J."/>
            <person name="Nadendla S."/>
            <person name="Lowell S."/>
            <person name="Myers T."/>
            <person name="Yan Y."/>
            <person name="Sichtig H."/>
        </authorList>
    </citation>
    <scope>NUCLEOTIDE SEQUENCE [LARGE SCALE GENOMIC DNA]</scope>
    <source>
        <strain evidence="2 5">FDAARGOS_1131</strain>
    </source>
</reference>
<feature type="domain" description="HMA" evidence="1">
    <location>
        <begin position="52"/>
        <end position="122"/>
    </location>
</feature>
<evidence type="ECO:0000313" key="5">
    <source>
        <dbReference type="Proteomes" id="UP000596202"/>
    </source>
</evidence>
<name>A0A378RVH8_MYROD</name>
<dbReference type="PROSITE" id="PS50846">
    <property type="entry name" value="HMA_2"/>
    <property type="match status" value="1"/>
</dbReference>
<dbReference type="GO" id="GO:0046872">
    <property type="term" value="F:metal ion binding"/>
    <property type="evidence" value="ECO:0007669"/>
    <property type="project" value="InterPro"/>
</dbReference>
<dbReference type="InterPro" id="IPR036163">
    <property type="entry name" value="HMA_dom_sf"/>
</dbReference>
<sequence>MKIVKLGLVALLGGVFLVGCKSETKKEAEQAETVEQVETTATETNEVAGNMEQATFQIEGMTCALGCAKMIEGKLTGLQGVKEATVDFDSKTATVVFDDAKQNGESLTQTVQKIANGSYKVENLDIKAL</sequence>
<dbReference type="Proteomes" id="UP000255024">
    <property type="component" value="Unassembled WGS sequence"/>
</dbReference>